<gene>
    <name evidence="2" type="ordered locus">Marme_1485</name>
</gene>
<dbReference type="HOGENOM" id="CLU_037682_0_0_6"/>
<dbReference type="EMBL" id="CP002583">
    <property type="protein sequence ID" value="ADZ90752.1"/>
    <property type="molecule type" value="Genomic_DNA"/>
</dbReference>
<organism evidence="2 3">
    <name type="scientific">Marinomonas mediterranea (strain ATCC 700492 / JCM 21426 / NBRC 103028 / MMB-1)</name>
    <dbReference type="NCBI Taxonomy" id="717774"/>
    <lineage>
        <taxon>Bacteria</taxon>
        <taxon>Pseudomonadati</taxon>
        <taxon>Pseudomonadota</taxon>
        <taxon>Gammaproteobacteria</taxon>
        <taxon>Oceanospirillales</taxon>
        <taxon>Oceanospirillaceae</taxon>
        <taxon>Marinomonas</taxon>
    </lineage>
</organism>
<dbReference type="InterPro" id="IPR007466">
    <property type="entry name" value="Peptidyl-Arg-deiminase_porph"/>
</dbReference>
<dbReference type="Pfam" id="PF04371">
    <property type="entry name" value="PAD_porph"/>
    <property type="match status" value="1"/>
</dbReference>
<dbReference type="PANTHER" id="PTHR31377">
    <property type="entry name" value="AGMATINE DEIMINASE-RELATED"/>
    <property type="match status" value="1"/>
</dbReference>
<dbReference type="PANTHER" id="PTHR31377:SF0">
    <property type="entry name" value="AGMATINE DEIMINASE-RELATED"/>
    <property type="match status" value="1"/>
</dbReference>
<evidence type="ECO:0000313" key="3">
    <source>
        <dbReference type="Proteomes" id="UP000001062"/>
    </source>
</evidence>
<dbReference type="GO" id="GO:0009446">
    <property type="term" value="P:putrescine biosynthetic process"/>
    <property type="evidence" value="ECO:0007669"/>
    <property type="project" value="InterPro"/>
</dbReference>
<dbReference type="OrthoDB" id="9808013at2"/>
<sequence length="346" mass="38295">MVDENTIVRLPADWESHARSWIVWPHKDEAAEEQIGSMKASLRMLIDTILNYEPVTIIVHPEDADEVNELYSVKTGLALDIEVFPVQLNWAKDIMPLFLKTSEGELIARSWHFNAWSKKFKSSGDSYSITNWLSGVPIKSGDPITFDCIDELHGLGSIQSDGEGTLLVTKQSMIGDKLDEGLTNDEIETLLRKELGAEKVIWLEHGIWGDNLLEGHVSGVASFASPGVVLTMLSEDESHPNATVFQENKQILSMSSDAQGRSLQVVEIPQPMTVLWDDTPLPLSYVNFYPVKGAILVPVFDDPHDTIALNAYETLFPGHDIIAINALPFFRNGGGLHSLLAPQPTV</sequence>
<name>F2JY16_MARM1</name>
<dbReference type="SUPFAM" id="SSF55909">
    <property type="entry name" value="Pentein"/>
    <property type="match status" value="1"/>
</dbReference>
<dbReference type="EC" id="3.5.3.12" evidence="2"/>
<evidence type="ECO:0000313" key="2">
    <source>
        <dbReference type="EMBL" id="ADZ90752.1"/>
    </source>
</evidence>
<keyword evidence="3" id="KW-1185">Reference proteome</keyword>
<dbReference type="STRING" id="717774.Marme_1485"/>
<proteinExistence type="predicted"/>
<dbReference type="PATRIC" id="fig|717774.3.peg.1541"/>
<protein>
    <submittedName>
        <fullName evidence="2">Agmatine deiminase</fullName>
        <ecNumber evidence="2">3.5.3.12</ecNumber>
    </submittedName>
</protein>
<dbReference type="eggNOG" id="COG2957">
    <property type="taxonomic scope" value="Bacteria"/>
</dbReference>
<keyword evidence="1 2" id="KW-0378">Hydrolase</keyword>
<dbReference type="RefSeq" id="WP_013660657.1">
    <property type="nucleotide sequence ID" value="NC_015276.1"/>
</dbReference>
<reference evidence="2 3" key="1">
    <citation type="journal article" date="2012" name="Stand. Genomic Sci.">
        <title>Complete genome sequence of the melanogenic marine bacterium Marinomonas mediterranea type strain (MMB-1(T)).</title>
        <authorList>
            <person name="Lucas-Elio P."/>
            <person name="Goodwin L."/>
            <person name="Woyke T."/>
            <person name="Pitluck S."/>
            <person name="Nolan M."/>
            <person name="Kyrpides N.C."/>
            <person name="Detter J.C."/>
            <person name="Copeland A."/>
            <person name="Teshima H."/>
            <person name="Bruce D."/>
            <person name="Detter C."/>
            <person name="Tapia R."/>
            <person name="Han S."/>
            <person name="Land M.L."/>
            <person name="Ivanova N."/>
            <person name="Mikhailova N."/>
            <person name="Johnston A.W."/>
            <person name="Sanchez-Amat A."/>
        </authorList>
    </citation>
    <scope>NUCLEOTIDE SEQUENCE [LARGE SCALE GENOMIC DNA]</scope>
    <source>
        <strain evidence="3">ATCC 700492 / JCM 21426 / NBRC 103028 / MMB-1</strain>
    </source>
</reference>
<accession>F2JY16</accession>
<dbReference type="Proteomes" id="UP000001062">
    <property type="component" value="Chromosome"/>
</dbReference>
<dbReference type="KEGG" id="mme:Marme_1485"/>
<dbReference type="GO" id="GO:0047632">
    <property type="term" value="F:agmatine deiminase activity"/>
    <property type="evidence" value="ECO:0007669"/>
    <property type="project" value="UniProtKB-EC"/>
</dbReference>
<dbReference type="AlphaFoldDB" id="F2JY16"/>
<dbReference type="Gene3D" id="3.75.10.10">
    <property type="entry name" value="L-arginine/glycine Amidinotransferase, Chain A"/>
    <property type="match status" value="1"/>
</dbReference>
<evidence type="ECO:0000256" key="1">
    <source>
        <dbReference type="ARBA" id="ARBA00022801"/>
    </source>
</evidence>
<dbReference type="GO" id="GO:0004668">
    <property type="term" value="F:protein-arginine deiminase activity"/>
    <property type="evidence" value="ECO:0007669"/>
    <property type="project" value="InterPro"/>
</dbReference>